<feature type="transmembrane region" description="Helical" evidence="7">
    <location>
        <begin position="78"/>
        <end position="101"/>
    </location>
</feature>
<evidence type="ECO:0000256" key="4">
    <source>
        <dbReference type="ARBA" id="ARBA00022692"/>
    </source>
</evidence>
<evidence type="ECO:0000256" key="1">
    <source>
        <dbReference type="ARBA" id="ARBA00004651"/>
    </source>
</evidence>
<keyword evidence="5 7" id="KW-1133">Transmembrane helix</keyword>
<accession>A0ABV6DGZ7</accession>
<dbReference type="PANTHER" id="PTHR43663:SF1">
    <property type="entry name" value="CHROMATE TRANSPORTER"/>
    <property type="match status" value="1"/>
</dbReference>
<dbReference type="RefSeq" id="WP_377468959.1">
    <property type="nucleotide sequence ID" value="NZ_JBHLWN010000024.1"/>
</dbReference>
<keyword evidence="6 7" id="KW-0472">Membrane</keyword>
<evidence type="ECO:0000256" key="6">
    <source>
        <dbReference type="ARBA" id="ARBA00023136"/>
    </source>
</evidence>
<sequence>MRRIYFDLCTAMLRTGLLGYGGGPSTVPLIRFEAVTRYRWMTDEEFGDVLAIANALPGPIATKLAAYLGYRLKGTAGAIAGIAAHIFPSCLAMIVLVEFIQAFSSSAFIHGMIAAVVPVVSVMLAQMTYEFAVKAAAGLGKKWAIVLGVIVFALLQWFQLHPAIVIALFLGYGALHFKTISHFKKTKGKVRKEEAV</sequence>
<protein>
    <submittedName>
        <fullName evidence="8">Chromate transporter</fullName>
    </submittedName>
</protein>
<evidence type="ECO:0000256" key="3">
    <source>
        <dbReference type="ARBA" id="ARBA00022475"/>
    </source>
</evidence>
<evidence type="ECO:0000256" key="5">
    <source>
        <dbReference type="ARBA" id="ARBA00022989"/>
    </source>
</evidence>
<reference evidence="8 9" key="1">
    <citation type="submission" date="2024-09" db="EMBL/GenBank/DDBJ databases">
        <authorList>
            <person name="Sun Q."/>
            <person name="Mori K."/>
        </authorList>
    </citation>
    <scope>NUCLEOTIDE SEQUENCE [LARGE SCALE GENOMIC DNA]</scope>
    <source>
        <strain evidence="8 9">CCM 7759</strain>
    </source>
</reference>
<dbReference type="PANTHER" id="PTHR43663">
    <property type="entry name" value="CHROMATE TRANSPORT PROTEIN-RELATED"/>
    <property type="match status" value="1"/>
</dbReference>
<dbReference type="Pfam" id="PF02417">
    <property type="entry name" value="Chromate_transp"/>
    <property type="match status" value="1"/>
</dbReference>
<comment type="caution">
    <text evidence="8">The sequence shown here is derived from an EMBL/GenBank/DDBJ whole genome shotgun (WGS) entry which is preliminary data.</text>
</comment>
<name>A0ABV6DGZ7_9BACL</name>
<evidence type="ECO:0000313" key="9">
    <source>
        <dbReference type="Proteomes" id="UP001589776"/>
    </source>
</evidence>
<keyword evidence="3" id="KW-1003">Cell membrane</keyword>
<evidence type="ECO:0000256" key="7">
    <source>
        <dbReference type="SAM" id="Phobius"/>
    </source>
</evidence>
<feature type="transmembrane region" description="Helical" evidence="7">
    <location>
        <begin position="139"/>
        <end position="158"/>
    </location>
</feature>
<dbReference type="Proteomes" id="UP001589776">
    <property type="component" value="Unassembled WGS sequence"/>
</dbReference>
<dbReference type="InterPro" id="IPR052518">
    <property type="entry name" value="CHR_Transporter"/>
</dbReference>
<dbReference type="EMBL" id="JBHLWN010000024">
    <property type="protein sequence ID" value="MFC0211925.1"/>
    <property type="molecule type" value="Genomic_DNA"/>
</dbReference>
<comment type="subcellular location">
    <subcellularLocation>
        <location evidence="1">Cell membrane</location>
        <topology evidence="1">Multi-pass membrane protein</topology>
    </subcellularLocation>
</comment>
<evidence type="ECO:0000256" key="2">
    <source>
        <dbReference type="ARBA" id="ARBA00005262"/>
    </source>
</evidence>
<gene>
    <name evidence="8" type="ORF">ACFFK0_05575</name>
</gene>
<feature type="transmembrane region" description="Helical" evidence="7">
    <location>
        <begin position="107"/>
        <end position="127"/>
    </location>
</feature>
<proteinExistence type="inferred from homology"/>
<organism evidence="8 9">
    <name type="scientific">Paenibacillus chartarius</name>
    <dbReference type="NCBI Taxonomy" id="747481"/>
    <lineage>
        <taxon>Bacteria</taxon>
        <taxon>Bacillati</taxon>
        <taxon>Bacillota</taxon>
        <taxon>Bacilli</taxon>
        <taxon>Bacillales</taxon>
        <taxon>Paenibacillaceae</taxon>
        <taxon>Paenibacillus</taxon>
    </lineage>
</organism>
<keyword evidence="9" id="KW-1185">Reference proteome</keyword>
<dbReference type="InterPro" id="IPR003370">
    <property type="entry name" value="Chromate_transpt"/>
</dbReference>
<comment type="similarity">
    <text evidence="2">Belongs to the chromate ion transporter (CHR) (TC 2.A.51) family.</text>
</comment>
<evidence type="ECO:0000313" key="8">
    <source>
        <dbReference type="EMBL" id="MFC0211925.1"/>
    </source>
</evidence>
<keyword evidence="4 7" id="KW-0812">Transmembrane</keyword>